<dbReference type="PANTHER" id="PTHR45527">
    <property type="entry name" value="NONRIBOSOMAL PEPTIDE SYNTHETASE"/>
    <property type="match status" value="1"/>
</dbReference>
<dbReference type="Proteomes" id="UP000215134">
    <property type="component" value="Chromosome 1"/>
</dbReference>
<name>A0A240AJN9_SERFI</name>
<keyword evidence="3" id="KW-1185">Reference proteome</keyword>
<protein>
    <submittedName>
        <fullName evidence="2">Dimodular nonribosomal peptide synthase</fullName>
    </submittedName>
</protein>
<feature type="domain" description="Condensation" evidence="1">
    <location>
        <begin position="11"/>
        <end position="363"/>
    </location>
</feature>
<dbReference type="GO" id="GO:0043041">
    <property type="term" value="P:amino acid activation for nonribosomal peptide biosynthetic process"/>
    <property type="evidence" value="ECO:0007669"/>
    <property type="project" value="TreeGrafter"/>
</dbReference>
<dbReference type="InterPro" id="IPR023213">
    <property type="entry name" value="CAT-like_dom_sf"/>
</dbReference>
<accession>A0A240AJN9</accession>
<dbReference type="Gene3D" id="3.30.559.30">
    <property type="entry name" value="Nonribosomal peptide synthetase, condensation domain"/>
    <property type="match status" value="1"/>
</dbReference>
<dbReference type="PANTHER" id="PTHR45527:SF1">
    <property type="entry name" value="FATTY ACID SYNTHASE"/>
    <property type="match status" value="1"/>
</dbReference>
<sequence>MLETALASEWLPLAPAQLDFWEEFTLHPDQPFSTVAHSTELRGVVDETALGRAIALTIAETQAFALRFDPGGEGQSPQLRHDPQRMPALRRMDVQDQANPHQAALRLMRADVDQRMDLHRRPIAAVWLIKLGPTHYIWYLRAHHIVVDGYGMALIEHRCAALYAHFLGQGAGGQPLGGFLAFHRQELGYAASERGGRDRLFWQGYLPPAPPLPTVRKGGQEYGIRCLSTSQLLPEAVSRRLLQLSERSGIGWPDLLLALSAAWLHQTMPHQRAAGDTLPMWMPAMNRRGRTATNVPALAVNTLPLLVTLAPGESLERFLPKMAATLRELRGHAGYRLRQLAADRGVDANSRFFISPFINVQPFDPPSFVGCASTRRVLAGGSGDGFNLTYRGRTDASDLHVDIDVFIQQFPPGAAGYGDALQGFLQRALQPGGLALPLDALMAVSA</sequence>
<dbReference type="GO" id="GO:0003824">
    <property type="term" value="F:catalytic activity"/>
    <property type="evidence" value="ECO:0007669"/>
    <property type="project" value="InterPro"/>
</dbReference>
<dbReference type="STRING" id="1411141.GCA_001590885_04105"/>
<reference evidence="2 3" key="1">
    <citation type="submission" date="2017-06" db="EMBL/GenBank/DDBJ databases">
        <authorList>
            <consortium name="Pathogen Informatics"/>
        </authorList>
    </citation>
    <scope>NUCLEOTIDE SEQUENCE [LARGE SCALE GENOMIC DNA]</scope>
    <source>
        <strain evidence="2 3">NCTC12148</strain>
    </source>
</reference>
<dbReference type="RefSeq" id="WP_095095136.1">
    <property type="nucleotide sequence ID" value="NZ_CAMIQD010000010.1"/>
</dbReference>
<dbReference type="GO" id="GO:0031177">
    <property type="term" value="F:phosphopantetheine binding"/>
    <property type="evidence" value="ECO:0007669"/>
    <property type="project" value="TreeGrafter"/>
</dbReference>
<dbReference type="GO" id="GO:0044550">
    <property type="term" value="P:secondary metabolite biosynthetic process"/>
    <property type="evidence" value="ECO:0007669"/>
    <property type="project" value="TreeGrafter"/>
</dbReference>
<dbReference type="KEGG" id="sfj:SAMEA4384070_0294"/>
<dbReference type="AlphaFoldDB" id="A0A240AJN9"/>
<gene>
    <name evidence="2" type="primary">dhbF_1</name>
    <name evidence="2" type="ORF">SAMEA4384070_00294</name>
</gene>
<dbReference type="SUPFAM" id="SSF52777">
    <property type="entry name" value="CoA-dependent acyltransferases"/>
    <property type="match status" value="2"/>
</dbReference>
<proteinExistence type="predicted"/>
<dbReference type="Pfam" id="PF00668">
    <property type="entry name" value="Condensation"/>
    <property type="match status" value="1"/>
</dbReference>
<dbReference type="Gene3D" id="3.30.559.10">
    <property type="entry name" value="Chloramphenicol acetyltransferase-like domain"/>
    <property type="match status" value="1"/>
</dbReference>
<evidence type="ECO:0000259" key="1">
    <source>
        <dbReference type="Pfam" id="PF00668"/>
    </source>
</evidence>
<dbReference type="InterPro" id="IPR001242">
    <property type="entry name" value="Condensation_dom"/>
</dbReference>
<evidence type="ECO:0000313" key="2">
    <source>
        <dbReference type="EMBL" id="SNV83043.1"/>
    </source>
</evidence>
<dbReference type="GO" id="GO:0005737">
    <property type="term" value="C:cytoplasm"/>
    <property type="evidence" value="ECO:0007669"/>
    <property type="project" value="TreeGrafter"/>
</dbReference>
<evidence type="ECO:0000313" key="3">
    <source>
        <dbReference type="Proteomes" id="UP000215134"/>
    </source>
</evidence>
<organism evidence="2 3">
    <name type="scientific">Serratia ficaria</name>
    <dbReference type="NCBI Taxonomy" id="61651"/>
    <lineage>
        <taxon>Bacteria</taxon>
        <taxon>Pseudomonadati</taxon>
        <taxon>Pseudomonadota</taxon>
        <taxon>Gammaproteobacteria</taxon>
        <taxon>Enterobacterales</taxon>
        <taxon>Yersiniaceae</taxon>
        <taxon>Serratia</taxon>
    </lineage>
</organism>
<dbReference type="GeneID" id="75025484"/>
<dbReference type="EMBL" id="LT906479">
    <property type="protein sequence ID" value="SNV83043.1"/>
    <property type="molecule type" value="Genomic_DNA"/>
</dbReference>
<dbReference type="OrthoDB" id="9757559at2"/>